<gene>
    <name evidence="2" type="primary">LgM4147LRVhigh.32.01860.01030</name>
    <name evidence="2" type="ORF">BN36_3256590</name>
</gene>
<name>A0A1E1J3K0_LEIGU</name>
<organism evidence="2">
    <name type="scientific">Leishmania guyanensis</name>
    <dbReference type="NCBI Taxonomy" id="5670"/>
    <lineage>
        <taxon>Eukaryota</taxon>
        <taxon>Discoba</taxon>
        <taxon>Euglenozoa</taxon>
        <taxon>Kinetoplastea</taxon>
        <taxon>Metakinetoplastina</taxon>
        <taxon>Trypanosomatida</taxon>
        <taxon>Trypanosomatidae</taxon>
        <taxon>Leishmaniinae</taxon>
        <taxon>Leishmania</taxon>
        <taxon>Leishmania guyanensis species complex</taxon>
    </lineage>
</organism>
<reference evidence="2" key="1">
    <citation type="submission" date="2012-08" db="EMBL/GenBank/DDBJ databases">
        <title>Comparative genomics of metastatic and non-metastatic Leishmania guyanensis provides insights into polygenic factors involved in Leishmania RNA virus infection.</title>
        <authorList>
            <person name="Smith D."/>
            <person name="Hertz-Fowler C."/>
            <person name="Martin R."/>
            <person name="Dickens N."/>
            <person name="Fasel N."/>
            <person name="Falquet L."/>
            <person name="Beverley S."/>
            <person name="Zangger H."/>
            <person name="Calderon-Copete S."/>
            <person name="Mottram J."/>
            <person name="Xenarios I."/>
        </authorList>
    </citation>
    <scope>NUCLEOTIDE SEQUENCE</scope>
    <source>
        <strain evidence="2">MHOM/BR/75/M4147/SSU:IR2SAT-LUC</strain>
    </source>
</reference>
<dbReference type="AlphaFoldDB" id="A0A1E1J3K0"/>
<evidence type="ECO:0000256" key="1">
    <source>
        <dbReference type="SAM" id="MobiDB-lite"/>
    </source>
</evidence>
<sequence length="163" mass="17995">MSLAAGQSATAFHHRQQERQYRDSDIPPEMALITVAGTVQCKSTVLLTTDPHTSDAFGTMFDGDLQPKRKATHLTEWKHSIPQRAAERDARNVRLHPTFVSSEPSMPFATSTAIRIPYDGTEKGARMSVIVNFWRGLASQHRHSETHLQLVEGGCSTTVAPDA</sequence>
<evidence type="ECO:0000313" key="2">
    <source>
        <dbReference type="EMBL" id="CCM18171.1"/>
    </source>
</evidence>
<feature type="compositionally biased region" description="Polar residues" evidence="1">
    <location>
        <begin position="1"/>
        <end position="10"/>
    </location>
</feature>
<feature type="compositionally biased region" description="Basic and acidic residues" evidence="1">
    <location>
        <begin position="15"/>
        <end position="25"/>
    </location>
</feature>
<proteinExistence type="predicted"/>
<dbReference type="EMBL" id="CALQ01001515">
    <property type="protein sequence ID" value="CCM18171.1"/>
    <property type="molecule type" value="Genomic_DNA"/>
</dbReference>
<accession>A0A1E1J3K0</accession>
<protein>
    <submittedName>
        <fullName evidence="2">Uncharacterized protein</fullName>
    </submittedName>
</protein>
<feature type="region of interest" description="Disordered" evidence="1">
    <location>
        <begin position="1"/>
        <end position="26"/>
    </location>
</feature>